<evidence type="ECO:0000313" key="1">
    <source>
        <dbReference type="EnsemblMetazoa" id="Aqu2.1.31772_001"/>
    </source>
</evidence>
<proteinExistence type="predicted"/>
<name>A0A1X7UWM3_AMPQE</name>
<sequence>MDGKWLSDIHINTAQRLLKKQFPNLSGLFSTLILPNVKDPIPSGTRALQILHIKTNHWIVTSTLDCLLGEVKLLESMYRSIDVSTMNLLRQVFGGGISVTLEVP</sequence>
<dbReference type="PANTHER" id="PTHR34718">
    <property type="entry name" value="PHD-TYPE DOMAIN-CONTAINING PROTEIN"/>
    <property type="match status" value="1"/>
</dbReference>
<organism evidence="1">
    <name type="scientific">Amphimedon queenslandica</name>
    <name type="common">Sponge</name>
    <dbReference type="NCBI Taxonomy" id="400682"/>
    <lineage>
        <taxon>Eukaryota</taxon>
        <taxon>Metazoa</taxon>
        <taxon>Porifera</taxon>
        <taxon>Demospongiae</taxon>
        <taxon>Heteroscleromorpha</taxon>
        <taxon>Haplosclerida</taxon>
        <taxon>Niphatidae</taxon>
        <taxon>Amphimedon</taxon>
    </lineage>
</organism>
<reference evidence="1" key="1">
    <citation type="submission" date="2017-05" db="UniProtKB">
        <authorList>
            <consortium name="EnsemblMetazoa"/>
        </authorList>
    </citation>
    <scope>IDENTIFICATION</scope>
</reference>
<dbReference type="EnsemblMetazoa" id="Aqu2.1.31772_001">
    <property type="protein sequence ID" value="Aqu2.1.31772_001"/>
    <property type="gene ID" value="Aqu2.1.31772"/>
</dbReference>
<dbReference type="PANTHER" id="PTHR34718:SF2">
    <property type="entry name" value="PHD-TYPE DOMAIN-CONTAINING PROTEIN"/>
    <property type="match status" value="1"/>
</dbReference>
<dbReference type="AlphaFoldDB" id="A0A1X7UWM3"/>
<protein>
    <submittedName>
        <fullName evidence="1">Uncharacterized protein</fullName>
    </submittedName>
</protein>
<dbReference type="InParanoid" id="A0A1X7UWM3"/>
<accession>A0A1X7UWM3</accession>